<reference evidence="1" key="1">
    <citation type="submission" date="2022-12" db="EMBL/GenBank/DDBJ databases">
        <title>Genome Sequence of Lasiodiplodia mahajangana.</title>
        <authorList>
            <person name="Buettner E."/>
        </authorList>
    </citation>
    <scope>NUCLEOTIDE SEQUENCE</scope>
    <source>
        <strain evidence="1">VT137</strain>
    </source>
</reference>
<sequence>MIFDEENQLGGGTKIPQTVIHNDAHLLSDLVKAANVDLLNQDVDGNSTLNIATLQRMVLFRLQRKIIEKAAPLTDLKSGDFNALDDPELQKAIADYAQGVRDWELMVEHGRRAKGDPTKDPFCISSKWRLTSRVMNRFGVHAGDDRYRYGTLNKHIGIFDQRNRVNRARDLKELSLRFSMSIVGGVALIGPVLLMVLHKTIVTDLVTTSVAVVVVSALLTVFSSATPEMLLNTITAYTAVLVVFVGTLQPA</sequence>
<protein>
    <submittedName>
        <fullName evidence="1">Uncharacterized protein</fullName>
    </submittedName>
</protein>
<comment type="caution">
    <text evidence="1">The sequence shown here is derived from an EMBL/GenBank/DDBJ whole genome shotgun (WGS) entry which is preliminary data.</text>
</comment>
<proteinExistence type="predicted"/>
<organism evidence="1 2">
    <name type="scientific">Lasiodiplodia mahajangana</name>
    <dbReference type="NCBI Taxonomy" id="1108764"/>
    <lineage>
        <taxon>Eukaryota</taxon>
        <taxon>Fungi</taxon>
        <taxon>Dikarya</taxon>
        <taxon>Ascomycota</taxon>
        <taxon>Pezizomycotina</taxon>
        <taxon>Dothideomycetes</taxon>
        <taxon>Dothideomycetes incertae sedis</taxon>
        <taxon>Botryosphaeriales</taxon>
        <taxon>Botryosphaeriaceae</taxon>
        <taxon>Lasiodiplodia</taxon>
    </lineage>
</organism>
<evidence type="ECO:0000313" key="1">
    <source>
        <dbReference type="EMBL" id="KAJ8128174.1"/>
    </source>
</evidence>
<evidence type="ECO:0000313" key="2">
    <source>
        <dbReference type="Proteomes" id="UP001153332"/>
    </source>
</evidence>
<keyword evidence="2" id="KW-1185">Reference proteome</keyword>
<dbReference type="Proteomes" id="UP001153332">
    <property type="component" value="Unassembled WGS sequence"/>
</dbReference>
<name>A0ACC2JLA8_9PEZI</name>
<accession>A0ACC2JLA8</accession>
<gene>
    <name evidence="1" type="ORF">O1611_g5462</name>
</gene>
<dbReference type="EMBL" id="JAPUUL010001163">
    <property type="protein sequence ID" value="KAJ8128174.1"/>
    <property type="molecule type" value="Genomic_DNA"/>
</dbReference>